<dbReference type="RefSeq" id="WP_087988842.1">
    <property type="nucleotide sequence ID" value="NZ_NFHM01000004.1"/>
</dbReference>
<evidence type="ECO:0000313" key="1">
    <source>
        <dbReference type="EMBL" id="OUN44878.1"/>
    </source>
</evidence>
<dbReference type="AlphaFoldDB" id="A0A1Y3UCH9"/>
<dbReference type="EMBL" id="NFHM01000004">
    <property type="protein sequence ID" value="OUN44878.1"/>
    <property type="molecule type" value="Genomic_DNA"/>
</dbReference>
<dbReference type="Proteomes" id="UP000195455">
    <property type="component" value="Unassembled WGS sequence"/>
</dbReference>
<protein>
    <submittedName>
        <fullName evidence="1">Uncharacterized protein</fullName>
    </submittedName>
</protein>
<proteinExistence type="predicted"/>
<accession>A0A1Y3UCH9</accession>
<evidence type="ECO:0000313" key="2">
    <source>
        <dbReference type="Proteomes" id="UP000195455"/>
    </source>
</evidence>
<name>A0A1Y3UCH9_9FIRM</name>
<gene>
    <name evidence="1" type="ORF">B5G26_04360</name>
</gene>
<comment type="caution">
    <text evidence="1">The sequence shown here is derived from an EMBL/GenBank/DDBJ whole genome shotgun (WGS) entry which is preliminary data.</text>
</comment>
<sequence>MKKIGICLMVILTFVLVGSLAYDFRMSSRYSVVQFQPSDMTAAEIKEEFPEIAFSEKDHALHADVMALPEVQAALAAEKETIFTREEGAALLEEYLTEGMYLEEFSVSDGVYVRFRDADHRKTAYTFDEGYLSKEISVYEKHPGRNWDCVAIYKNLNGNYDKVDGIPQWFSWRKLQVEA</sequence>
<organism evidence="1 2">
    <name type="scientific">Anaerotignum lactatifermentans</name>
    <dbReference type="NCBI Taxonomy" id="160404"/>
    <lineage>
        <taxon>Bacteria</taxon>
        <taxon>Bacillati</taxon>
        <taxon>Bacillota</taxon>
        <taxon>Clostridia</taxon>
        <taxon>Lachnospirales</taxon>
        <taxon>Anaerotignaceae</taxon>
        <taxon>Anaerotignum</taxon>
    </lineage>
</organism>
<reference evidence="2" key="1">
    <citation type="submission" date="2017-04" db="EMBL/GenBank/DDBJ databases">
        <title>Function of individual gut microbiota members based on whole genome sequencing of pure cultures obtained from chicken caecum.</title>
        <authorList>
            <person name="Medvecky M."/>
            <person name="Cejkova D."/>
            <person name="Polansky O."/>
            <person name="Karasova D."/>
            <person name="Kubasova T."/>
            <person name="Cizek A."/>
            <person name="Rychlik I."/>
        </authorList>
    </citation>
    <scope>NUCLEOTIDE SEQUENCE [LARGE SCALE GENOMIC DNA]</scope>
    <source>
        <strain evidence="2">An75</strain>
    </source>
</reference>